<accession>A0A285GUL2</accession>
<protein>
    <submittedName>
        <fullName evidence="1">Non-heme chloroperoxidase</fullName>
    </submittedName>
</protein>
<keyword evidence="1" id="KW-0575">Peroxidase</keyword>
<dbReference type="EMBL" id="OBDY01000002">
    <property type="protein sequence ID" value="SNY25991.1"/>
    <property type="molecule type" value="Genomic_DNA"/>
</dbReference>
<evidence type="ECO:0000313" key="1">
    <source>
        <dbReference type="EMBL" id="SNY25991.1"/>
    </source>
</evidence>
<dbReference type="Proteomes" id="UP000219612">
    <property type="component" value="Unassembled WGS sequence"/>
</dbReference>
<dbReference type="Gene3D" id="3.40.50.1820">
    <property type="entry name" value="alpha/beta hydrolase"/>
    <property type="match status" value="2"/>
</dbReference>
<proteinExistence type="predicted"/>
<reference evidence="1 2" key="1">
    <citation type="submission" date="2017-09" db="EMBL/GenBank/DDBJ databases">
        <authorList>
            <person name="Ehlers B."/>
            <person name="Leendertz F.H."/>
        </authorList>
    </citation>
    <scope>NUCLEOTIDE SEQUENCE [LARGE SCALE GENOMIC DNA]</scope>
    <source>
        <strain evidence="1 2">CGMCC 4.6857</strain>
    </source>
</reference>
<sequence length="197" mass="20724">MGGMSEPMVLVHEDSASWKEQHRALTAAGHRVVPFAGDGPDELADCLEQMSATGCVLIGAAVGTGTVVRYLSGHGSGRVRKAVLIGAVPPFLTRSGDNPEGLDAAALAVTRSRLGGGATLVDSVVGTDYRDDLPRIDVPVLLLHGDADTVLPIDATAHRLPGLIPDLRYEVIPDGPYDLGRARPEAVNRYLLDWVAS</sequence>
<keyword evidence="1" id="KW-0560">Oxidoreductase</keyword>
<gene>
    <name evidence="1" type="ORF">SAMN05421748_102443</name>
</gene>
<dbReference type="AlphaFoldDB" id="A0A285GUL2"/>
<dbReference type="SUPFAM" id="SSF53474">
    <property type="entry name" value="alpha/beta-Hydrolases"/>
    <property type="match status" value="1"/>
</dbReference>
<dbReference type="GO" id="GO:0004601">
    <property type="term" value="F:peroxidase activity"/>
    <property type="evidence" value="ECO:0007669"/>
    <property type="project" value="UniProtKB-KW"/>
</dbReference>
<name>A0A285GUL2_9ACTN</name>
<organism evidence="1 2">
    <name type="scientific">Paractinoplanes atraurantiacus</name>
    <dbReference type="NCBI Taxonomy" id="1036182"/>
    <lineage>
        <taxon>Bacteria</taxon>
        <taxon>Bacillati</taxon>
        <taxon>Actinomycetota</taxon>
        <taxon>Actinomycetes</taxon>
        <taxon>Micromonosporales</taxon>
        <taxon>Micromonosporaceae</taxon>
        <taxon>Paractinoplanes</taxon>
    </lineage>
</organism>
<evidence type="ECO:0000313" key="2">
    <source>
        <dbReference type="Proteomes" id="UP000219612"/>
    </source>
</evidence>
<keyword evidence="2" id="KW-1185">Reference proteome</keyword>
<dbReference type="InterPro" id="IPR029058">
    <property type="entry name" value="AB_hydrolase_fold"/>
</dbReference>